<feature type="domain" description="RING-type" evidence="3">
    <location>
        <begin position="244"/>
        <end position="281"/>
    </location>
</feature>
<comment type="caution">
    <text evidence="4">The sequence shown here is derived from an EMBL/GenBank/DDBJ whole genome shotgun (WGS) entry which is preliminary data.</text>
</comment>
<accession>A0AA36JK71</accession>
<dbReference type="CDD" id="cd16649">
    <property type="entry name" value="mRING-HC-C3HC5_CGRF1-like"/>
    <property type="match status" value="1"/>
</dbReference>
<dbReference type="InterPro" id="IPR013083">
    <property type="entry name" value="Znf_RING/FYVE/PHD"/>
</dbReference>
<dbReference type="AlphaFoldDB" id="A0AA36JK71"/>
<evidence type="ECO:0000256" key="2">
    <source>
        <dbReference type="SAM" id="Phobius"/>
    </source>
</evidence>
<dbReference type="Gene3D" id="3.30.40.10">
    <property type="entry name" value="Zinc/RING finger domain, C3HC4 (zinc finger)"/>
    <property type="match status" value="1"/>
</dbReference>
<dbReference type="GO" id="GO:0061630">
    <property type="term" value="F:ubiquitin protein ligase activity"/>
    <property type="evidence" value="ECO:0007669"/>
    <property type="project" value="UniProtKB-EC"/>
</dbReference>
<dbReference type="Pfam" id="PF13920">
    <property type="entry name" value="zf-C3HC4_3"/>
    <property type="match status" value="1"/>
</dbReference>
<keyword evidence="2" id="KW-0472">Membrane</keyword>
<dbReference type="GO" id="GO:0016567">
    <property type="term" value="P:protein ubiquitination"/>
    <property type="evidence" value="ECO:0007669"/>
    <property type="project" value="TreeGrafter"/>
</dbReference>
<dbReference type="SUPFAM" id="SSF57850">
    <property type="entry name" value="RING/U-box"/>
    <property type="match status" value="1"/>
</dbReference>
<organism evidence="4 5">
    <name type="scientific">Effrenium voratum</name>
    <dbReference type="NCBI Taxonomy" id="2562239"/>
    <lineage>
        <taxon>Eukaryota</taxon>
        <taxon>Sar</taxon>
        <taxon>Alveolata</taxon>
        <taxon>Dinophyceae</taxon>
        <taxon>Suessiales</taxon>
        <taxon>Symbiodiniaceae</taxon>
        <taxon>Effrenium</taxon>
    </lineage>
</organism>
<feature type="transmembrane region" description="Helical" evidence="2">
    <location>
        <begin position="16"/>
        <end position="42"/>
    </location>
</feature>
<keyword evidence="5" id="KW-1185">Reference proteome</keyword>
<keyword evidence="1" id="KW-0862">Zinc</keyword>
<evidence type="ECO:0000313" key="5">
    <source>
        <dbReference type="Proteomes" id="UP001178507"/>
    </source>
</evidence>
<dbReference type="PANTHER" id="PTHR22996">
    <property type="entry name" value="MAHOGUNIN"/>
    <property type="match status" value="1"/>
</dbReference>
<dbReference type="InterPro" id="IPR001841">
    <property type="entry name" value="Znf_RING"/>
</dbReference>
<dbReference type="InterPro" id="IPR045194">
    <property type="entry name" value="MGRN1/RNF157-like"/>
</dbReference>
<protein>
    <recommendedName>
        <fullName evidence="3">RING-type domain-containing protein</fullName>
    </recommendedName>
</protein>
<dbReference type="Proteomes" id="UP001178507">
    <property type="component" value="Unassembled WGS sequence"/>
</dbReference>
<reference evidence="4" key="1">
    <citation type="submission" date="2023-08" db="EMBL/GenBank/DDBJ databases">
        <authorList>
            <person name="Chen Y."/>
            <person name="Shah S."/>
            <person name="Dougan E. K."/>
            <person name="Thang M."/>
            <person name="Chan C."/>
        </authorList>
    </citation>
    <scope>NUCLEOTIDE SEQUENCE</scope>
</reference>
<dbReference type="EMBL" id="CAUJNA010003637">
    <property type="protein sequence ID" value="CAJ1406561.1"/>
    <property type="molecule type" value="Genomic_DNA"/>
</dbReference>
<keyword evidence="2" id="KW-1133">Transmembrane helix</keyword>
<dbReference type="PANTHER" id="PTHR22996:SF0">
    <property type="entry name" value="RE60872P-RELATED"/>
    <property type="match status" value="1"/>
</dbReference>
<name>A0AA36JK71_9DINO</name>
<dbReference type="SMART" id="SM00184">
    <property type="entry name" value="RING"/>
    <property type="match status" value="1"/>
</dbReference>
<keyword evidence="1" id="KW-0479">Metal-binding</keyword>
<gene>
    <name evidence="4" type="ORF">EVOR1521_LOCUS28501</name>
</gene>
<evidence type="ECO:0000256" key="1">
    <source>
        <dbReference type="PROSITE-ProRule" id="PRU00175"/>
    </source>
</evidence>
<dbReference type="GO" id="GO:0008270">
    <property type="term" value="F:zinc ion binding"/>
    <property type="evidence" value="ECO:0007669"/>
    <property type="project" value="UniProtKB-KW"/>
</dbReference>
<keyword evidence="2" id="KW-0812">Transmembrane</keyword>
<evidence type="ECO:0000259" key="3">
    <source>
        <dbReference type="PROSITE" id="PS50089"/>
    </source>
</evidence>
<evidence type="ECO:0000313" key="4">
    <source>
        <dbReference type="EMBL" id="CAJ1406561.1"/>
    </source>
</evidence>
<sequence length="303" mass="33587">MDGMEGATIPLSFHNFWVALLMVPLAVWVLQIAFRLGAAALVHYRLSSSRPVVLERMSIYASEFQMLIRQHFNQVLRMRQAVPARTLAAVPVGAHLQPESLHLEESPDQVIVRFRADAKAPAQVSIFWGVTMQACNELATREDLREPLFQAQRSQQALSAGCDQEVVIGEDLTAIHASGYAAPGRIIAICVAFAGGWQLTLVQARREESGLRSEVLQQLVLSAGTLHRVQGVYGFEEEDGGVECMVCYDRRRSVIVLPCRHCSVCVSCLRALRDERCPLCRSTFSAYLLLPLLQERASPEGAE</sequence>
<dbReference type="PROSITE" id="PS50089">
    <property type="entry name" value="ZF_RING_2"/>
    <property type="match status" value="1"/>
</dbReference>
<keyword evidence="1" id="KW-0863">Zinc-finger</keyword>
<proteinExistence type="predicted"/>